<evidence type="ECO:0000256" key="5">
    <source>
        <dbReference type="ARBA" id="ARBA00022660"/>
    </source>
</evidence>
<dbReference type="PROSITE" id="PS51808">
    <property type="entry name" value="CHCH"/>
    <property type="match status" value="2"/>
</dbReference>
<dbReference type="PANTHER" id="PTHR13344:SF0">
    <property type="entry name" value="NADH DEHYDROGENASE [UBIQUINONE] 1 ALPHA SUBCOMPLEX SUBUNIT 8"/>
    <property type="match status" value="1"/>
</dbReference>
<dbReference type="Proteomes" id="UP000286045">
    <property type="component" value="Unassembled WGS sequence"/>
</dbReference>
<proteinExistence type="inferred from homology"/>
<name>A0A439CSJ0_9PEZI</name>
<dbReference type="GO" id="GO:0006120">
    <property type="term" value="P:mitochondrial electron transport, NADH to ubiquinone"/>
    <property type="evidence" value="ECO:0007669"/>
    <property type="project" value="InterPro"/>
</dbReference>
<evidence type="ECO:0000256" key="2">
    <source>
        <dbReference type="ARBA" id="ARBA00004173"/>
    </source>
</evidence>
<evidence type="ECO:0000256" key="8">
    <source>
        <dbReference type="ARBA" id="ARBA00023128"/>
    </source>
</evidence>
<evidence type="ECO:0000313" key="12">
    <source>
        <dbReference type="EMBL" id="RWA05154.1"/>
    </source>
</evidence>
<evidence type="ECO:0000313" key="13">
    <source>
        <dbReference type="Proteomes" id="UP000286045"/>
    </source>
</evidence>
<dbReference type="PANTHER" id="PTHR13344">
    <property type="entry name" value="NADH-UBIQUINONE OXIDOREDUCTASE"/>
    <property type="match status" value="1"/>
</dbReference>
<evidence type="ECO:0000256" key="1">
    <source>
        <dbReference type="ARBA" id="ARBA00003195"/>
    </source>
</evidence>
<evidence type="ECO:0000256" key="9">
    <source>
        <dbReference type="ARBA" id="ARBA00023157"/>
    </source>
</evidence>
<feature type="domain" description="CHCH" evidence="11">
    <location>
        <begin position="149"/>
        <end position="182"/>
    </location>
</feature>
<keyword evidence="4" id="KW-0813">Transport</keyword>
<dbReference type="Pfam" id="PF06747">
    <property type="entry name" value="CHCH"/>
    <property type="match status" value="1"/>
</dbReference>
<keyword evidence="13" id="KW-1185">Reference proteome</keyword>
<feature type="region of interest" description="Disordered" evidence="10">
    <location>
        <begin position="219"/>
        <end position="245"/>
    </location>
</feature>
<organism evidence="12 13">
    <name type="scientific">Xylaria grammica</name>
    <dbReference type="NCBI Taxonomy" id="363999"/>
    <lineage>
        <taxon>Eukaryota</taxon>
        <taxon>Fungi</taxon>
        <taxon>Dikarya</taxon>
        <taxon>Ascomycota</taxon>
        <taxon>Pezizomycotina</taxon>
        <taxon>Sordariomycetes</taxon>
        <taxon>Xylariomycetidae</taxon>
        <taxon>Xylariales</taxon>
        <taxon>Xylariaceae</taxon>
        <taxon>Xylaria</taxon>
    </lineage>
</organism>
<evidence type="ECO:0000256" key="4">
    <source>
        <dbReference type="ARBA" id="ARBA00022448"/>
    </source>
</evidence>
<accession>A0A439CSJ0</accession>
<protein>
    <recommendedName>
        <fullName evidence="11">CHCH domain-containing protein</fullName>
    </recommendedName>
</protein>
<dbReference type="STRING" id="363999.A0A439CSJ0"/>
<dbReference type="AlphaFoldDB" id="A0A439CSJ0"/>
<dbReference type="EMBL" id="RYZI01000472">
    <property type="protein sequence ID" value="RWA05154.1"/>
    <property type="molecule type" value="Genomic_DNA"/>
</dbReference>
<evidence type="ECO:0000256" key="6">
    <source>
        <dbReference type="ARBA" id="ARBA00022737"/>
    </source>
</evidence>
<evidence type="ECO:0000256" key="7">
    <source>
        <dbReference type="ARBA" id="ARBA00022982"/>
    </source>
</evidence>
<keyword evidence="7" id="KW-0249">Electron transport</keyword>
<dbReference type="InterPro" id="IPR010625">
    <property type="entry name" value="CHCH"/>
</dbReference>
<evidence type="ECO:0000256" key="3">
    <source>
        <dbReference type="ARBA" id="ARBA00010705"/>
    </source>
</evidence>
<evidence type="ECO:0000256" key="10">
    <source>
        <dbReference type="SAM" id="MobiDB-lite"/>
    </source>
</evidence>
<sequence>MYLTYPPPTKAQLWLDTSLTVAQANQQLRFANVNSPNAPFLSFIIERPHSSHLDDNTNMASRKAVFNQHVLYDTTPLPDSIPAVKEVGATSAPLLSAAFFIGARCGPYNDDYMQCKTENPGRGELECLKEGRRVTRCAASVVDDINKHCLEQFRQHWQCLDNNNHQLWQCRKAEWKLNQCVFDNLKLEKTIPDSPKNQIPVHLRTKQIYAHYPILRDRGQPPLGKSIDPPSARAQAQAETETPAS</sequence>
<gene>
    <name evidence="12" type="ORF">EKO27_g9954</name>
</gene>
<reference evidence="12 13" key="1">
    <citation type="submission" date="2018-12" db="EMBL/GenBank/DDBJ databases">
        <title>Draft genome sequence of Xylaria grammica IHI A82.</title>
        <authorList>
            <person name="Buettner E."/>
            <person name="Kellner H."/>
        </authorList>
    </citation>
    <scope>NUCLEOTIDE SEQUENCE [LARGE SCALE GENOMIC DNA]</scope>
    <source>
        <strain evidence="12 13">IHI A82</strain>
    </source>
</reference>
<comment type="subcellular location">
    <subcellularLocation>
        <location evidence="2">Mitochondrion</location>
    </subcellularLocation>
</comment>
<dbReference type="InterPro" id="IPR016680">
    <property type="entry name" value="NDUFA8"/>
</dbReference>
<dbReference type="GO" id="GO:0005739">
    <property type="term" value="C:mitochondrion"/>
    <property type="evidence" value="ECO:0007669"/>
    <property type="project" value="UniProtKB-SubCell"/>
</dbReference>
<keyword evidence="5" id="KW-0679">Respiratory chain</keyword>
<comment type="similarity">
    <text evidence="3">Belongs to the complex I NDUFA8 subunit family.</text>
</comment>
<keyword evidence="8" id="KW-0496">Mitochondrion</keyword>
<keyword evidence="9" id="KW-1015">Disulfide bond</keyword>
<evidence type="ECO:0000259" key="11">
    <source>
        <dbReference type="Pfam" id="PF06747"/>
    </source>
</evidence>
<keyword evidence="6" id="KW-0677">Repeat</keyword>
<comment type="function">
    <text evidence="1">Accessory subunit of the mitochondrial membrane respiratory chain NADH dehydrogenase (Complex I), that is believed not to be involved in catalysis. Complex I functions in the transfer of electrons from NADH to the respiratory chain. The immediate electron acceptor for the enzyme is believed to be ubiquinone.</text>
</comment>
<comment type="caution">
    <text evidence="12">The sequence shown here is derived from an EMBL/GenBank/DDBJ whole genome shotgun (WGS) entry which is preliminary data.</text>
</comment>